<evidence type="ECO:0000313" key="1">
    <source>
        <dbReference type="EMBL" id="PHT86503.1"/>
    </source>
</evidence>
<reference evidence="1 2" key="1">
    <citation type="journal article" date="2014" name="Nat. Genet.">
        <title>Genome sequence of the hot pepper provides insights into the evolution of pungency in Capsicum species.</title>
        <authorList>
            <person name="Kim S."/>
            <person name="Park M."/>
            <person name="Yeom S.I."/>
            <person name="Kim Y.M."/>
            <person name="Lee J.M."/>
            <person name="Lee H.A."/>
            <person name="Seo E."/>
            <person name="Choi J."/>
            <person name="Cheong K."/>
            <person name="Kim K.T."/>
            <person name="Jung K."/>
            <person name="Lee G.W."/>
            <person name="Oh S.K."/>
            <person name="Bae C."/>
            <person name="Kim S.B."/>
            <person name="Lee H.Y."/>
            <person name="Kim S.Y."/>
            <person name="Kim M.S."/>
            <person name="Kang B.C."/>
            <person name="Jo Y.D."/>
            <person name="Yang H.B."/>
            <person name="Jeong H.J."/>
            <person name="Kang W.H."/>
            <person name="Kwon J.K."/>
            <person name="Shin C."/>
            <person name="Lim J.Y."/>
            <person name="Park J.H."/>
            <person name="Huh J.H."/>
            <person name="Kim J.S."/>
            <person name="Kim B.D."/>
            <person name="Cohen O."/>
            <person name="Paran I."/>
            <person name="Suh M.C."/>
            <person name="Lee S.B."/>
            <person name="Kim Y.K."/>
            <person name="Shin Y."/>
            <person name="Noh S.J."/>
            <person name="Park J."/>
            <person name="Seo Y.S."/>
            <person name="Kwon S.Y."/>
            <person name="Kim H.A."/>
            <person name="Park J.M."/>
            <person name="Kim H.J."/>
            <person name="Choi S.B."/>
            <person name="Bosland P.W."/>
            <person name="Reeves G."/>
            <person name="Jo S.H."/>
            <person name="Lee B.W."/>
            <person name="Cho H.T."/>
            <person name="Choi H.S."/>
            <person name="Lee M.S."/>
            <person name="Yu Y."/>
            <person name="Do Choi Y."/>
            <person name="Park B.S."/>
            <person name="van Deynze A."/>
            <person name="Ashrafi H."/>
            <person name="Hill T."/>
            <person name="Kim W.T."/>
            <person name="Pai H.S."/>
            <person name="Ahn H.K."/>
            <person name="Yeam I."/>
            <person name="Giovannoni J.J."/>
            <person name="Rose J.K."/>
            <person name="Sorensen I."/>
            <person name="Lee S.J."/>
            <person name="Kim R.W."/>
            <person name="Choi I.Y."/>
            <person name="Choi B.S."/>
            <person name="Lim J.S."/>
            <person name="Lee Y.H."/>
            <person name="Choi D."/>
        </authorList>
    </citation>
    <scope>NUCLEOTIDE SEQUENCE [LARGE SCALE GENOMIC DNA]</scope>
    <source>
        <strain evidence="2">cv. CM334</strain>
    </source>
</reference>
<protein>
    <submittedName>
        <fullName evidence="1">Uncharacterized protein</fullName>
    </submittedName>
</protein>
<dbReference type="AlphaFoldDB" id="A0A2G2ZWY6"/>
<proteinExistence type="predicted"/>
<accession>A0A2G2ZWY6</accession>
<dbReference type="InterPro" id="IPR045189">
    <property type="entry name" value="UBR4-like"/>
</dbReference>
<dbReference type="Gramene" id="PHT86503">
    <property type="protein sequence ID" value="PHT86503"/>
    <property type="gene ID" value="T459_08609"/>
</dbReference>
<name>A0A2G2ZWY6_CAPAN</name>
<dbReference type="Proteomes" id="UP000222542">
    <property type="component" value="Unassembled WGS sequence"/>
</dbReference>
<evidence type="ECO:0000313" key="2">
    <source>
        <dbReference type="Proteomes" id="UP000222542"/>
    </source>
</evidence>
<sequence>MWREKLATDRVVEAIVCYAFTASTTVKEFTSSDLNVQDNTVCIWTNVMDDTLVDSYCHEDALGHRVKPQATELKTKSFQNYEKLVILDGKDIATGKHVETDPDLWKYSKSVVADLKPPLSYYPHEVAYDVNLILDVRNKTDQLFEYKGLDGGVASSNQPSGASFMLGSLNRIMQLLLFLPSEGVKLKPKLERLCSNVTKTSITYLFKSTTCHEDDDHFGNLFSEGGHSARSVNGYDQHAIVPSANISNIVIQAATELLRFLNACFFSHE</sequence>
<reference evidence="1 2" key="2">
    <citation type="journal article" date="2017" name="Genome Biol.">
        <title>New reference genome sequences of hot pepper reveal the massive evolution of plant disease-resistance genes by retroduplication.</title>
        <authorList>
            <person name="Kim S."/>
            <person name="Park J."/>
            <person name="Yeom S.I."/>
            <person name="Kim Y.M."/>
            <person name="Seo E."/>
            <person name="Kim K.T."/>
            <person name="Kim M.S."/>
            <person name="Lee J.M."/>
            <person name="Cheong K."/>
            <person name="Shin H.S."/>
            <person name="Kim S.B."/>
            <person name="Han K."/>
            <person name="Lee J."/>
            <person name="Park M."/>
            <person name="Lee H.A."/>
            <person name="Lee H.Y."/>
            <person name="Lee Y."/>
            <person name="Oh S."/>
            <person name="Lee J.H."/>
            <person name="Choi E."/>
            <person name="Choi E."/>
            <person name="Lee S.E."/>
            <person name="Jeon J."/>
            <person name="Kim H."/>
            <person name="Choi G."/>
            <person name="Song H."/>
            <person name="Lee J."/>
            <person name="Lee S.C."/>
            <person name="Kwon J.K."/>
            <person name="Lee H.Y."/>
            <person name="Koo N."/>
            <person name="Hong Y."/>
            <person name="Kim R.W."/>
            <person name="Kang W.H."/>
            <person name="Huh J.H."/>
            <person name="Kang B.C."/>
            <person name="Yang T.J."/>
            <person name="Lee Y.H."/>
            <person name="Bennetzen J.L."/>
            <person name="Choi D."/>
        </authorList>
    </citation>
    <scope>NUCLEOTIDE SEQUENCE [LARGE SCALE GENOMIC DNA]</scope>
    <source>
        <strain evidence="2">cv. CM334</strain>
    </source>
</reference>
<dbReference type="STRING" id="4072.A0A2G2ZWY6"/>
<gene>
    <name evidence="1" type="ORF">T459_08609</name>
</gene>
<dbReference type="PANTHER" id="PTHR21725:SF1">
    <property type="entry name" value="E3 UBIQUITIN-PROTEIN LIGASE UBR4"/>
    <property type="match status" value="1"/>
</dbReference>
<organism evidence="1 2">
    <name type="scientific">Capsicum annuum</name>
    <name type="common">Capsicum pepper</name>
    <dbReference type="NCBI Taxonomy" id="4072"/>
    <lineage>
        <taxon>Eukaryota</taxon>
        <taxon>Viridiplantae</taxon>
        <taxon>Streptophyta</taxon>
        <taxon>Embryophyta</taxon>
        <taxon>Tracheophyta</taxon>
        <taxon>Spermatophyta</taxon>
        <taxon>Magnoliopsida</taxon>
        <taxon>eudicotyledons</taxon>
        <taxon>Gunneridae</taxon>
        <taxon>Pentapetalae</taxon>
        <taxon>asterids</taxon>
        <taxon>lamiids</taxon>
        <taxon>Solanales</taxon>
        <taxon>Solanaceae</taxon>
        <taxon>Solanoideae</taxon>
        <taxon>Capsiceae</taxon>
        <taxon>Capsicum</taxon>
    </lineage>
</organism>
<keyword evidence="2" id="KW-1185">Reference proteome</keyword>
<dbReference type="PANTHER" id="PTHR21725">
    <property type="entry name" value="E3 UBIQUITIN-PROTEIN LIGASE UBR4"/>
    <property type="match status" value="1"/>
</dbReference>
<comment type="caution">
    <text evidence="1">The sequence shown here is derived from an EMBL/GenBank/DDBJ whole genome shotgun (WGS) entry which is preliminary data.</text>
</comment>
<dbReference type="EMBL" id="AYRZ02000003">
    <property type="protein sequence ID" value="PHT86503.1"/>
    <property type="molecule type" value="Genomic_DNA"/>
</dbReference>